<dbReference type="SUPFAM" id="SSF103473">
    <property type="entry name" value="MFS general substrate transporter"/>
    <property type="match status" value="1"/>
</dbReference>
<feature type="transmembrane region" description="Helical" evidence="2">
    <location>
        <begin position="417"/>
        <end position="434"/>
    </location>
</feature>
<dbReference type="RefSeq" id="WP_149568598.1">
    <property type="nucleotide sequence ID" value="NZ_CP035807.1"/>
</dbReference>
<sequence>MSEKLPKSGIFIYSIGQLGWSILVNIVSLQLVYFYIPPISSGIPLRITQAVFLVVLNALTLIAASGRIFDAVTDPIIANLSDKWKGKRGRRVPFMTFGAIPAAIFCTLMFIPIVSGVSSLNIVWLFFMQVLFYLFLTCYVTPFFALLPELGHTTNEKLNLSTWISVTYAIGIVIASLVQPIAKILPFDNPITAVQVSIGMIAFVAMIFMLVPALFLNERKYVSGTVSSEPLFESLKRTFKNKSFKYYVVADFSYFMGLTIIMTGLLYYITVLLGLSDGIMGFLMPLMIVVSFVFYPLVNILAKKFGKKTLIIGSFFFMGLIFFFIYFMGKVAIPEKLQAYLVVVLYSIPLSFLGVLPNAVLADIAEHDALKNGINQEGMFFAARTLMQKFGQTFGVLTFAALTSLGKDPGDDLGIRISGLVGFVLCFVAGTYFVKYNEKKIITESNVLRLKV</sequence>
<dbReference type="InterPro" id="IPR039672">
    <property type="entry name" value="MFS_2"/>
</dbReference>
<feature type="transmembrane region" description="Helical" evidence="2">
    <location>
        <begin position="340"/>
        <end position="365"/>
    </location>
</feature>
<dbReference type="Gene3D" id="1.20.1250.20">
    <property type="entry name" value="MFS general substrate transporter like domains"/>
    <property type="match status" value="2"/>
</dbReference>
<dbReference type="GO" id="GO:0008643">
    <property type="term" value="P:carbohydrate transport"/>
    <property type="evidence" value="ECO:0007669"/>
    <property type="project" value="InterPro"/>
</dbReference>
<gene>
    <name evidence="3" type="ORF">EW093_11775</name>
</gene>
<organism evidence="3 4">
    <name type="scientific">Thiospirochaeta perfilievii</name>
    <dbReference type="NCBI Taxonomy" id="252967"/>
    <lineage>
        <taxon>Bacteria</taxon>
        <taxon>Pseudomonadati</taxon>
        <taxon>Spirochaetota</taxon>
        <taxon>Spirochaetia</taxon>
        <taxon>Spirochaetales</taxon>
        <taxon>Spirochaetaceae</taxon>
        <taxon>Thiospirochaeta</taxon>
    </lineage>
</organism>
<feature type="transmembrane region" description="Helical" evidence="2">
    <location>
        <begin position="12"/>
        <end position="36"/>
    </location>
</feature>
<reference evidence="3 4" key="1">
    <citation type="submission" date="2019-02" db="EMBL/GenBank/DDBJ databases">
        <authorList>
            <person name="Fomenkov A."/>
            <person name="Dubinina G."/>
            <person name="Grabovich M."/>
            <person name="Vincze T."/>
            <person name="Roberts R.J."/>
        </authorList>
    </citation>
    <scope>NUCLEOTIDE SEQUENCE [LARGE SCALE GENOMIC DNA]</scope>
    <source>
        <strain evidence="3 4">P</strain>
    </source>
</reference>
<feature type="transmembrane region" description="Helical" evidence="2">
    <location>
        <begin position="48"/>
        <end position="72"/>
    </location>
</feature>
<evidence type="ECO:0000256" key="2">
    <source>
        <dbReference type="SAM" id="Phobius"/>
    </source>
</evidence>
<keyword evidence="2" id="KW-1133">Transmembrane helix</keyword>
<keyword evidence="2" id="KW-0812">Transmembrane</keyword>
<feature type="transmembrane region" description="Helical" evidence="2">
    <location>
        <begin position="282"/>
        <end position="302"/>
    </location>
</feature>
<comment type="similarity">
    <text evidence="1">Belongs to the sodium:galactoside symporter (TC 2.A.2) family.</text>
</comment>
<feature type="transmembrane region" description="Helical" evidence="2">
    <location>
        <begin position="386"/>
        <end position="405"/>
    </location>
</feature>
<dbReference type="PANTHER" id="PTHR11328">
    <property type="entry name" value="MAJOR FACILITATOR SUPERFAMILY DOMAIN-CONTAINING PROTEIN"/>
    <property type="match status" value="1"/>
</dbReference>
<reference evidence="3 4" key="2">
    <citation type="submission" date="2019-09" db="EMBL/GenBank/DDBJ databases">
        <title>Complete Genome Sequence and Methylome Analysis of free living Spirochaetas.</title>
        <authorList>
            <person name="Leshcheva N."/>
            <person name="Mikheeva N."/>
        </authorList>
    </citation>
    <scope>NUCLEOTIDE SEQUENCE [LARGE SCALE GENOMIC DNA]</scope>
    <source>
        <strain evidence="3 4">P</strain>
    </source>
</reference>
<feature type="transmembrane region" description="Helical" evidence="2">
    <location>
        <begin position="126"/>
        <end position="148"/>
    </location>
</feature>
<keyword evidence="4" id="KW-1185">Reference proteome</keyword>
<feature type="transmembrane region" description="Helical" evidence="2">
    <location>
        <begin position="160"/>
        <end position="182"/>
    </location>
</feature>
<dbReference type="Proteomes" id="UP000323824">
    <property type="component" value="Chromosome"/>
</dbReference>
<evidence type="ECO:0000256" key="1">
    <source>
        <dbReference type="ARBA" id="ARBA00009617"/>
    </source>
</evidence>
<feature type="transmembrane region" description="Helical" evidence="2">
    <location>
        <begin position="309"/>
        <end position="328"/>
    </location>
</feature>
<dbReference type="AlphaFoldDB" id="A0A5C1QE73"/>
<dbReference type="KEGG" id="sper:EW093_11775"/>
<dbReference type="Pfam" id="PF13347">
    <property type="entry name" value="MFS_2"/>
    <property type="match status" value="1"/>
</dbReference>
<feature type="transmembrane region" description="Helical" evidence="2">
    <location>
        <begin position="246"/>
        <end position="270"/>
    </location>
</feature>
<keyword evidence="2" id="KW-0472">Membrane</keyword>
<feature type="transmembrane region" description="Helical" evidence="2">
    <location>
        <begin position="194"/>
        <end position="216"/>
    </location>
</feature>
<dbReference type="GO" id="GO:0015293">
    <property type="term" value="F:symporter activity"/>
    <property type="evidence" value="ECO:0007669"/>
    <property type="project" value="InterPro"/>
</dbReference>
<evidence type="ECO:0000313" key="3">
    <source>
        <dbReference type="EMBL" id="QEN05360.1"/>
    </source>
</evidence>
<dbReference type="GO" id="GO:0005886">
    <property type="term" value="C:plasma membrane"/>
    <property type="evidence" value="ECO:0007669"/>
    <property type="project" value="TreeGrafter"/>
</dbReference>
<evidence type="ECO:0000313" key="4">
    <source>
        <dbReference type="Proteomes" id="UP000323824"/>
    </source>
</evidence>
<dbReference type="InterPro" id="IPR036259">
    <property type="entry name" value="MFS_trans_sf"/>
</dbReference>
<dbReference type="PANTHER" id="PTHR11328:SF24">
    <property type="entry name" value="MAJOR FACILITATOR SUPERFAMILY (MFS) PROFILE DOMAIN-CONTAINING PROTEIN"/>
    <property type="match status" value="1"/>
</dbReference>
<dbReference type="EMBL" id="CP035807">
    <property type="protein sequence ID" value="QEN05360.1"/>
    <property type="molecule type" value="Genomic_DNA"/>
</dbReference>
<protein>
    <submittedName>
        <fullName evidence="3">MFS transporter</fullName>
    </submittedName>
</protein>
<dbReference type="OrthoDB" id="9764596at2"/>
<feature type="transmembrane region" description="Helical" evidence="2">
    <location>
        <begin position="92"/>
        <end position="114"/>
    </location>
</feature>
<name>A0A5C1QE73_9SPIO</name>
<accession>A0A5C1QE73</accession>
<proteinExistence type="inferred from homology"/>